<dbReference type="SMART" id="SM00054">
    <property type="entry name" value="EFh"/>
    <property type="match status" value="2"/>
</dbReference>
<keyword evidence="1" id="KW-0479">Metal-binding</keyword>
<evidence type="ECO:0000313" key="6">
    <source>
        <dbReference type="EMBL" id="UYV71702.1"/>
    </source>
</evidence>
<organism evidence="6 7">
    <name type="scientific">Cordylochernes scorpioides</name>
    <dbReference type="NCBI Taxonomy" id="51811"/>
    <lineage>
        <taxon>Eukaryota</taxon>
        <taxon>Metazoa</taxon>
        <taxon>Ecdysozoa</taxon>
        <taxon>Arthropoda</taxon>
        <taxon>Chelicerata</taxon>
        <taxon>Arachnida</taxon>
        <taxon>Pseudoscorpiones</taxon>
        <taxon>Cheliferoidea</taxon>
        <taxon>Chernetidae</taxon>
        <taxon>Cordylochernes</taxon>
    </lineage>
</organism>
<dbReference type="InterPro" id="IPR011992">
    <property type="entry name" value="EF-hand-dom_pair"/>
</dbReference>
<evidence type="ECO:0000259" key="5">
    <source>
        <dbReference type="PROSITE" id="PS50222"/>
    </source>
</evidence>
<protein>
    <submittedName>
        <fullName evidence="6">KCNIP4</fullName>
    </submittedName>
</protein>
<evidence type="ECO:0000256" key="1">
    <source>
        <dbReference type="ARBA" id="ARBA00022723"/>
    </source>
</evidence>
<reference evidence="6 7" key="1">
    <citation type="submission" date="2022-01" db="EMBL/GenBank/DDBJ databases">
        <title>A chromosomal length assembly of Cordylochernes scorpioides.</title>
        <authorList>
            <person name="Zeh D."/>
            <person name="Zeh J."/>
        </authorList>
    </citation>
    <scope>NUCLEOTIDE SEQUENCE [LARGE SCALE GENOMIC DNA]</scope>
    <source>
        <strain evidence="6">IN4F17</strain>
        <tissue evidence="6">Whole Body</tissue>
    </source>
</reference>
<dbReference type="Proteomes" id="UP001235939">
    <property type="component" value="Chromosome 09"/>
</dbReference>
<accession>A0ABY6KV01</accession>
<dbReference type="PROSITE" id="PS50222">
    <property type="entry name" value="EF_HAND_2"/>
    <property type="match status" value="2"/>
</dbReference>
<feature type="domain" description="EF-hand" evidence="5">
    <location>
        <begin position="66"/>
        <end position="101"/>
    </location>
</feature>
<dbReference type="Pfam" id="PF13499">
    <property type="entry name" value="EF-hand_7"/>
    <property type="match status" value="1"/>
</dbReference>
<gene>
    <name evidence="6" type="ORF">LAZ67_9000079</name>
</gene>
<dbReference type="InterPro" id="IPR002048">
    <property type="entry name" value="EF_hand_dom"/>
</dbReference>
<evidence type="ECO:0000256" key="3">
    <source>
        <dbReference type="ARBA" id="ARBA00022837"/>
    </source>
</evidence>
<dbReference type="PRINTS" id="PR00450">
    <property type="entry name" value="RECOVERIN"/>
</dbReference>
<dbReference type="EMBL" id="CP092871">
    <property type="protein sequence ID" value="UYV71702.1"/>
    <property type="molecule type" value="Genomic_DNA"/>
</dbReference>
<keyword evidence="7" id="KW-1185">Reference proteome</keyword>
<evidence type="ECO:0000313" key="7">
    <source>
        <dbReference type="Proteomes" id="UP001235939"/>
    </source>
</evidence>
<proteinExistence type="predicted"/>
<evidence type="ECO:0000256" key="2">
    <source>
        <dbReference type="ARBA" id="ARBA00022737"/>
    </source>
</evidence>
<dbReference type="PROSITE" id="PS00018">
    <property type="entry name" value="EF_HAND_1"/>
    <property type="match status" value="2"/>
</dbReference>
<keyword evidence="3" id="KW-0106">Calcium</keyword>
<dbReference type="InterPro" id="IPR028846">
    <property type="entry name" value="Recoverin"/>
</dbReference>
<name>A0ABY6KV01_9ARAC</name>
<dbReference type="InterPro" id="IPR018247">
    <property type="entry name" value="EF_Hand_1_Ca_BS"/>
</dbReference>
<feature type="region of interest" description="Disordered" evidence="4">
    <location>
        <begin position="163"/>
        <end position="194"/>
    </location>
</feature>
<dbReference type="CDD" id="cd00051">
    <property type="entry name" value="EFh"/>
    <property type="match status" value="1"/>
</dbReference>
<evidence type="ECO:0000256" key="4">
    <source>
        <dbReference type="SAM" id="MobiDB-lite"/>
    </source>
</evidence>
<keyword evidence="2" id="KW-0677">Repeat</keyword>
<feature type="domain" description="EF-hand" evidence="5">
    <location>
        <begin position="18"/>
        <end position="53"/>
    </location>
</feature>
<dbReference type="PANTHER" id="PTHR23055:SF167">
    <property type="entry name" value="EF-HAND DOMAIN-CONTAINING PROTEIN"/>
    <property type="match status" value="1"/>
</dbReference>
<sequence>MFQSPDFVIGLSVLARGSLQEKLRWAFSLYDINGDGFITKEEMGRIVSSVYDMMGKSVEPLIDDATARDHVDRVFQRLDQNRDGIVTMEEFLESCSRGMSPTLHYRTKEMSLKLHYRTKEMSPTLHYRTKEMSLKLHYRTKEMSPTLHYRTKEMSLKLHYRTKETSPTLHSRTKEMSPSLHSRTKEMSPTLHSRTKETAPTLHYRTKEMFLTLHYIL</sequence>
<dbReference type="SUPFAM" id="SSF47473">
    <property type="entry name" value="EF-hand"/>
    <property type="match status" value="1"/>
</dbReference>
<dbReference type="PANTHER" id="PTHR23055">
    <property type="entry name" value="CALCIUM BINDING PROTEINS"/>
    <property type="match status" value="1"/>
</dbReference>
<dbReference type="Gene3D" id="1.10.238.10">
    <property type="entry name" value="EF-hand"/>
    <property type="match status" value="1"/>
</dbReference>